<dbReference type="Pfam" id="PF13418">
    <property type="entry name" value="Beta-prop_TYW4"/>
    <property type="match status" value="1"/>
</dbReference>
<evidence type="ECO:0000256" key="12">
    <source>
        <dbReference type="ARBA" id="ARBA00029750"/>
    </source>
</evidence>
<dbReference type="InterPro" id="IPR007213">
    <property type="entry name" value="Ppm1/Ppm2/Tcmp"/>
</dbReference>
<protein>
    <recommendedName>
        <fullName evidence="6">tRNA wybutosine-synthesizing protein 4</fullName>
        <ecNumber evidence="5">2.1.1.290</ecNumber>
        <ecNumber evidence="4">2.3.1.231</ecNumber>
    </recommendedName>
    <alternativeName>
        <fullName evidence="13">Leucine carboxyl methyltransferase 2</fullName>
    </alternativeName>
    <alternativeName>
        <fullName evidence="14">tRNA(Phe) (7-(3-amino-3-(methoxycarbonyl)propyl)wyosine(37)-N)-methoxycarbonyltransferase</fullName>
    </alternativeName>
    <alternativeName>
        <fullName evidence="12">tRNA(Phe) (7-(3-amino-3-carboxypropyl)wyosine(37)-O)-methyltransferase</fullName>
    </alternativeName>
</protein>
<dbReference type="InterPro" id="IPR015915">
    <property type="entry name" value="Kelch-typ_b-propeller"/>
</dbReference>
<dbReference type="SUPFAM" id="SSF117281">
    <property type="entry name" value="Kelch motif"/>
    <property type="match status" value="1"/>
</dbReference>
<feature type="region of interest" description="Disordered" evidence="16">
    <location>
        <begin position="1"/>
        <end position="48"/>
    </location>
</feature>
<feature type="compositionally biased region" description="Basic and acidic residues" evidence="16">
    <location>
        <begin position="379"/>
        <end position="389"/>
    </location>
</feature>
<feature type="region of interest" description="Disordered" evidence="16">
    <location>
        <begin position="758"/>
        <end position="777"/>
    </location>
</feature>
<dbReference type="InterPro" id="IPR003347">
    <property type="entry name" value="JmjC_dom"/>
</dbReference>
<evidence type="ECO:0000256" key="11">
    <source>
        <dbReference type="ARBA" id="ARBA00025588"/>
    </source>
</evidence>
<evidence type="ECO:0000256" key="16">
    <source>
        <dbReference type="SAM" id="MobiDB-lite"/>
    </source>
</evidence>
<dbReference type="PANTHER" id="PTHR46529:SF1">
    <property type="entry name" value="TRNA WYBUTOSINE-SYNTHESIZING PROTEIN 4"/>
    <property type="match status" value="1"/>
</dbReference>
<feature type="compositionally biased region" description="Polar residues" evidence="16">
    <location>
        <begin position="1"/>
        <end position="13"/>
    </location>
</feature>
<evidence type="ECO:0000256" key="14">
    <source>
        <dbReference type="ARBA" id="ARBA00030847"/>
    </source>
</evidence>
<comment type="function">
    <text evidence="11">Probable S-adenosyl-L-methionine-dependent methyltransferase that acts as a component of the wybutosine biosynthesis pathway. Wybutosine is a hyper modified guanosine with a tricyclic base found at the 3'-position adjacent to the anticodon of eukaryotic phenylalanine tRNA. May methylate the carboxyl group of leucine residues to form alpha-leucine ester residues.</text>
</comment>
<evidence type="ECO:0000256" key="13">
    <source>
        <dbReference type="ARBA" id="ARBA00030231"/>
    </source>
</evidence>
<feature type="region of interest" description="Disordered" evidence="16">
    <location>
        <begin position="359"/>
        <end position="400"/>
    </location>
</feature>
<dbReference type="SUPFAM" id="SSF53335">
    <property type="entry name" value="S-adenosyl-L-methionine-dependent methyltransferases"/>
    <property type="match status" value="1"/>
</dbReference>
<gene>
    <name evidence="18" type="ORF">AAFC00_006839</name>
</gene>
<evidence type="ECO:0000256" key="3">
    <source>
        <dbReference type="ARBA" id="ARBA00010703"/>
    </source>
</evidence>
<dbReference type="EMBL" id="JBFMKM010000010">
    <property type="protein sequence ID" value="KAL1303450.1"/>
    <property type="molecule type" value="Genomic_DNA"/>
</dbReference>
<evidence type="ECO:0000256" key="5">
    <source>
        <dbReference type="ARBA" id="ARBA00012779"/>
    </source>
</evidence>
<dbReference type="Proteomes" id="UP001562354">
    <property type="component" value="Unassembled WGS sequence"/>
</dbReference>
<comment type="pathway">
    <text evidence="2">tRNA modification; wybutosine-tRNA(Phe) biosynthesis.</text>
</comment>
<dbReference type="RefSeq" id="XP_069199725.1">
    <property type="nucleotide sequence ID" value="XM_069346850.1"/>
</dbReference>
<keyword evidence="10" id="KW-0819">tRNA processing</keyword>
<evidence type="ECO:0000259" key="17">
    <source>
        <dbReference type="PROSITE" id="PS51184"/>
    </source>
</evidence>
<dbReference type="EC" id="2.1.1.290" evidence="5"/>
<dbReference type="Pfam" id="PF04072">
    <property type="entry name" value="LCM"/>
    <property type="match status" value="1"/>
</dbReference>
<dbReference type="Gene3D" id="2.120.10.80">
    <property type="entry name" value="Kelch-type beta propeller"/>
    <property type="match status" value="1"/>
</dbReference>
<sequence length="1071" mass="119386">MGSSPNLDGQVQVASDEKNLPINQPSRPQKSKSKSKSNTPATTKTDEFIMDTNNSSIVSKRSVEKLYYPGQKEYFRYFVRKFQRRSPLINRGYWLRMKAVDSVVRPFLSENPGKKKIVVNLGCGYDPNPFEYLGRSPELCDDVTFVDVDYPQLMRKKHEMITSNAPLIDLVSDLELQPAGSTVIARSKKYLAIGCDLRELEELENVLRQEFNMANEPVSILFTAEVSVAYMTRETSNAVFKWASTFEDVKFCLLEQQIPDGRDHPFAVTMLKHFVKLNTPLHSVGTMDQMRERFEHAGWPVSGISIRSLWELWADSKFLSPQERMDLDKIEPFDEWEEFALFGSHYFLLVSQKGSELTDAAESETSGKADPISSAEAADGPRDEGHEQTYRSLPFQSKPSHRRFAATLPSDRKGTIIDKVAVHGGMGTRERLNNCDTYTIDDGSTELTPPPLPSGLMCHTITTIDGSDCLLIGGRTSPDKVSSSCWYRKNGEWSKVHDLPQGRYRHCAIAVEDLPEIPQGIIVFGGKNAQGKALNDWLLWQPKEGWTKLESVYPDLAPHHIEPRFGAAMTLLYKQAERGFLTGGLKQDGTIVNDFWVFELRIADGRIVVTLENCTNQMHEVLDGDKGCLGRFGALFVSTQTSHLLIGGVAADNLLDRKHEILDVDNRRFVEIEAWHRPLLTGFAAVGLGNESKDTAENSDILILGGGATAFSFGTSWNDGCLLRLGASEHDTVDWRLLSPEQAADYGKAKATNGQFEMPSQLSQADQPKPPATKGKQVSIPRKTIESAADFELVRNEGRPVILCGVDLGSCTLTWTNDYLKSKVGETRDVVVHSSPTPHMTFQKKNFKYITQPFGSFINAASNGEHLYLRALSSEKPSDKPTNLAEDFPSISDDFSLPESLQYAQKNMHSSPFRISGPVTMWLHYDVMANILCQVRGRKRLLLFSPTDVTKLSFAPGASSSDLNPFTDDISSAQAHEANLEPGEILYIPPVWLHAAEPTEGLSVAVNVFFRDASMETGYAAGRDVYGNRDLAAYERGRRDIQRIAKGFEGVPGDVRTFYLSRLADELARIA</sequence>
<comment type="caution">
    <text evidence="18">The sequence shown here is derived from an EMBL/GenBank/DDBJ whole genome shotgun (WGS) entry which is preliminary data.</text>
</comment>
<comment type="similarity">
    <text evidence="3">Belongs to the methyltransferase superfamily. LCMT family.</text>
</comment>
<evidence type="ECO:0000256" key="1">
    <source>
        <dbReference type="ARBA" id="ARBA00001806"/>
    </source>
</evidence>
<evidence type="ECO:0000256" key="10">
    <source>
        <dbReference type="ARBA" id="ARBA00022694"/>
    </source>
</evidence>
<accession>A0ABR3PBB2</accession>
<dbReference type="GeneID" id="95980538"/>
<dbReference type="Gene3D" id="2.60.120.650">
    <property type="entry name" value="Cupin"/>
    <property type="match status" value="1"/>
</dbReference>
<proteinExistence type="inferred from homology"/>
<dbReference type="InterPro" id="IPR029063">
    <property type="entry name" value="SAM-dependent_MTases_sf"/>
</dbReference>
<evidence type="ECO:0000256" key="2">
    <source>
        <dbReference type="ARBA" id="ARBA00004797"/>
    </source>
</evidence>
<evidence type="ECO:0000256" key="8">
    <source>
        <dbReference type="ARBA" id="ARBA00022679"/>
    </source>
</evidence>
<evidence type="ECO:0000313" key="18">
    <source>
        <dbReference type="EMBL" id="KAL1303450.1"/>
    </source>
</evidence>
<dbReference type="SUPFAM" id="SSF51197">
    <property type="entry name" value="Clavaminate synthase-like"/>
    <property type="match status" value="1"/>
</dbReference>
<evidence type="ECO:0000313" key="19">
    <source>
        <dbReference type="Proteomes" id="UP001562354"/>
    </source>
</evidence>
<name>A0ABR3PBB2_9PEZI</name>
<dbReference type="Gene3D" id="3.40.50.150">
    <property type="entry name" value="Vaccinia Virus protein VP39"/>
    <property type="match status" value="1"/>
</dbReference>
<dbReference type="Gene3D" id="6.10.140.1470">
    <property type="match status" value="1"/>
</dbReference>
<comment type="catalytic activity">
    <reaction evidence="15">
        <text>7-[(3S)-(3-amino-3-methoxycarbonyl)propyl]wyosine(37) in tRNA(Phe) + S-adenosyl-L-methionine + CO2 = wybutosine(37) in tRNA(Phe) + S-adenosyl-L-homocysteine + 2 H(+)</text>
        <dbReference type="Rhea" id="RHEA:37119"/>
        <dbReference type="Rhea" id="RHEA-COMP:11844"/>
        <dbReference type="Rhea" id="RHEA-COMP:11847"/>
        <dbReference type="ChEBI" id="CHEBI:15378"/>
        <dbReference type="ChEBI" id="CHEBI:16526"/>
        <dbReference type="ChEBI" id="CHEBI:57856"/>
        <dbReference type="ChEBI" id="CHEBI:59789"/>
        <dbReference type="ChEBI" id="CHEBI:73544"/>
        <dbReference type="ChEBI" id="CHEBI:74275"/>
        <dbReference type="EC" id="2.3.1.231"/>
    </reaction>
</comment>
<keyword evidence="7" id="KW-0489">Methyltransferase</keyword>
<dbReference type="SMART" id="SM00558">
    <property type="entry name" value="JmjC"/>
    <property type="match status" value="1"/>
</dbReference>
<evidence type="ECO:0000256" key="9">
    <source>
        <dbReference type="ARBA" id="ARBA00022691"/>
    </source>
</evidence>
<comment type="catalytic activity">
    <reaction evidence="1">
        <text>7-[(3S)-3-amino-3-carboxypropyl]wyosine(37) in tRNA(Phe) + S-adenosyl-L-methionine = 7-[(3S)-(3-amino-3-methoxycarbonyl)propyl]wyosine(37) in tRNA(Phe) + S-adenosyl-L-homocysteine</text>
        <dbReference type="Rhea" id="RHEA:36903"/>
        <dbReference type="Rhea" id="RHEA-COMP:10379"/>
        <dbReference type="Rhea" id="RHEA-COMP:11844"/>
        <dbReference type="ChEBI" id="CHEBI:57856"/>
        <dbReference type="ChEBI" id="CHEBI:59789"/>
        <dbReference type="ChEBI" id="CHEBI:73543"/>
        <dbReference type="ChEBI" id="CHEBI:74275"/>
        <dbReference type="EC" id="2.1.1.290"/>
    </reaction>
</comment>
<evidence type="ECO:0000256" key="4">
    <source>
        <dbReference type="ARBA" id="ARBA00012155"/>
    </source>
</evidence>
<dbReference type="PANTHER" id="PTHR46529">
    <property type="entry name" value="TRNA WYBUTOSINE-SYNTHESIZING PROTEIN 4"/>
    <property type="match status" value="1"/>
</dbReference>
<keyword evidence="8" id="KW-0808">Transferase</keyword>
<reference evidence="18 19" key="1">
    <citation type="submission" date="2024-07" db="EMBL/GenBank/DDBJ databases">
        <title>Draft sequence of the Neodothiora populina.</title>
        <authorList>
            <person name="Drown D.D."/>
            <person name="Schuette U.S."/>
            <person name="Buechlein A.B."/>
            <person name="Rusch D.R."/>
            <person name="Winton L.W."/>
            <person name="Adams G.A."/>
        </authorList>
    </citation>
    <scope>NUCLEOTIDE SEQUENCE [LARGE SCALE GENOMIC DNA]</scope>
    <source>
        <strain evidence="18 19">CPC 39397</strain>
    </source>
</reference>
<dbReference type="Pfam" id="PF13621">
    <property type="entry name" value="Cupin_8"/>
    <property type="match status" value="1"/>
</dbReference>
<organism evidence="18 19">
    <name type="scientific">Neodothiora populina</name>
    <dbReference type="NCBI Taxonomy" id="2781224"/>
    <lineage>
        <taxon>Eukaryota</taxon>
        <taxon>Fungi</taxon>
        <taxon>Dikarya</taxon>
        <taxon>Ascomycota</taxon>
        <taxon>Pezizomycotina</taxon>
        <taxon>Dothideomycetes</taxon>
        <taxon>Dothideomycetidae</taxon>
        <taxon>Dothideales</taxon>
        <taxon>Dothioraceae</taxon>
        <taxon>Neodothiora</taxon>
    </lineage>
</organism>
<evidence type="ECO:0000256" key="15">
    <source>
        <dbReference type="ARBA" id="ARBA00049250"/>
    </source>
</evidence>
<dbReference type="InterPro" id="IPR041667">
    <property type="entry name" value="Cupin_8"/>
</dbReference>
<dbReference type="PROSITE" id="PS51184">
    <property type="entry name" value="JMJC"/>
    <property type="match status" value="1"/>
</dbReference>
<feature type="domain" description="JmjC" evidence="17">
    <location>
        <begin position="877"/>
        <end position="1025"/>
    </location>
</feature>
<keyword evidence="9" id="KW-0949">S-adenosyl-L-methionine</keyword>
<evidence type="ECO:0000256" key="6">
    <source>
        <dbReference type="ARBA" id="ARBA00018045"/>
    </source>
</evidence>
<keyword evidence="19" id="KW-1185">Reference proteome</keyword>
<dbReference type="EC" id="2.3.1.231" evidence="4"/>
<evidence type="ECO:0000256" key="7">
    <source>
        <dbReference type="ARBA" id="ARBA00022603"/>
    </source>
</evidence>